<dbReference type="InterPro" id="IPR014718">
    <property type="entry name" value="GH-type_carb-bd"/>
</dbReference>
<dbReference type="Gene3D" id="3.20.20.80">
    <property type="entry name" value="Glycosidases"/>
    <property type="match status" value="1"/>
</dbReference>
<dbReference type="SUPFAM" id="SSF49785">
    <property type="entry name" value="Galactose-binding domain-like"/>
    <property type="match status" value="1"/>
</dbReference>
<dbReference type="Gene3D" id="2.70.98.10">
    <property type="match status" value="1"/>
</dbReference>
<dbReference type="GO" id="GO:0005990">
    <property type="term" value="P:lactose catabolic process"/>
    <property type="evidence" value="ECO:0007669"/>
    <property type="project" value="TreeGrafter"/>
</dbReference>
<dbReference type="Pfam" id="PF02836">
    <property type="entry name" value="Glyco_hydro_2_C"/>
    <property type="match status" value="1"/>
</dbReference>
<evidence type="ECO:0000313" key="10">
    <source>
        <dbReference type="Proteomes" id="UP000677305"/>
    </source>
</evidence>
<dbReference type="InterPro" id="IPR017853">
    <property type="entry name" value="GH"/>
</dbReference>
<keyword evidence="10" id="KW-1185">Reference proteome</keyword>
<dbReference type="InterPro" id="IPR011013">
    <property type="entry name" value="Gal_mutarotase_sf_dom"/>
</dbReference>
<feature type="domain" description="Glycosyl hydrolases family 2 sugar binding" evidence="8">
    <location>
        <begin position="79"/>
        <end position="193"/>
    </location>
</feature>
<dbReference type="RefSeq" id="WP_212691038.1">
    <property type="nucleotide sequence ID" value="NZ_CP058561.1"/>
</dbReference>
<feature type="domain" description="Glycoside hydrolase family 2 catalytic" evidence="7">
    <location>
        <begin position="314"/>
        <end position="484"/>
    </location>
</feature>
<dbReference type="Gene3D" id="2.60.40.10">
    <property type="entry name" value="Immunoglobulins"/>
    <property type="match status" value="1"/>
</dbReference>
<proteinExistence type="inferred from homology"/>
<protein>
    <recommendedName>
        <fullName evidence="3">beta-galactosidase</fullName>
        <ecNumber evidence="3">3.2.1.23</ecNumber>
    </recommendedName>
</protein>
<dbReference type="PRINTS" id="PR00132">
    <property type="entry name" value="GLHYDRLASE2"/>
</dbReference>
<dbReference type="GO" id="GO:0004565">
    <property type="term" value="F:beta-galactosidase activity"/>
    <property type="evidence" value="ECO:0007669"/>
    <property type="project" value="UniProtKB-EC"/>
</dbReference>
<comment type="similarity">
    <text evidence="2">Belongs to the glycosyl hydrolase 2 family.</text>
</comment>
<dbReference type="KEGG" id="vgu:HYG85_19210"/>
<dbReference type="InterPro" id="IPR013783">
    <property type="entry name" value="Ig-like_fold"/>
</dbReference>
<dbReference type="InterPro" id="IPR006102">
    <property type="entry name" value="Ig-like_GH2"/>
</dbReference>
<reference evidence="9 10" key="1">
    <citation type="submission" date="2020-07" db="EMBL/GenBank/DDBJ databases">
        <title>Vallitalea guaymasensis genome.</title>
        <authorList>
            <person name="Postec A."/>
        </authorList>
    </citation>
    <scope>NUCLEOTIDE SEQUENCE [LARGE SCALE GENOMIC DNA]</scope>
    <source>
        <strain evidence="9 10">Ra1766G1</strain>
    </source>
</reference>
<evidence type="ECO:0000259" key="7">
    <source>
        <dbReference type="Pfam" id="PF02836"/>
    </source>
</evidence>
<dbReference type="Gene3D" id="2.60.120.260">
    <property type="entry name" value="Galactose-binding domain-like"/>
    <property type="match status" value="1"/>
</dbReference>
<organism evidence="9 10">
    <name type="scientific">Vallitalea guaymasensis</name>
    <dbReference type="NCBI Taxonomy" id="1185412"/>
    <lineage>
        <taxon>Bacteria</taxon>
        <taxon>Bacillati</taxon>
        <taxon>Bacillota</taxon>
        <taxon>Clostridia</taxon>
        <taxon>Lachnospirales</taxon>
        <taxon>Vallitaleaceae</taxon>
        <taxon>Vallitalea</taxon>
    </lineage>
</organism>
<dbReference type="EMBL" id="CP058561">
    <property type="protein sequence ID" value="QUH30930.1"/>
    <property type="molecule type" value="Genomic_DNA"/>
</dbReference>
<evidence type="ECO:0000256" key="1">
    <source>
        <dbReference type="ARBA" id="ARBA00001412"/>
    </source>
</evidence>
<name>A0A8J8MDZ3_9FIRM</name>
<dbReference type="EC" id="3.2.1.23" evidence="3"/>
<sequence length="981" mass="113173">MNRVQNIINPLPQKIAGVKEPVICLNSETGWQFLFETIDDIPSLTSDNRDYDFTKLDSKDWNCVIVPGELAMQGYDIDNNNEYYYKTTVKIPKDYNGKEVFLRFDGVYSNARVWINNAYIRSHVGGFTTWYCYITDTVEAGEEITIVVGIADLEGNSTGLYNADKSTNQRDSSWASFYAHHNICGILRNVFLVAYEKCHITDCYCQTSFEDNYNTGILELEISLNKVSTDCKIVIDLRDRSGKSVANGEMNYKNETKESITLKIDSPNKWDSEHPYLYTLVMSLYLDGEEIQQNCRNIGFREIFFNGKNNTDHNKIYINGDEVKLRGVCRHDVSYKLGRSMTREELFREIEDYKKCNINFIRTSHYPASEDLLDACDELGVYVEQENAICFQGANDCEIYCKPEEYLSQGTEMIQRDCSRTSIIIWSLGNESSYEKTKGFKLEYDYIKEVDKTRPIIFSYPFTLKSCPLPFDIISKHYEQVYQKNFLGHVSMPVLHDEFAHVNCYDLNRQKYDSNVRNYWGKSIKDGWENIYDTDGALGCAIWVAGDDVFFLPENVKKRWQNHSVAHATGYGEWGCIHDVFMRIKPEAYLTKKAFTPVRIDIEKCLYMDKKLIIPVKNRFNHTNLNELIIKYKVDNDEYQKVDNVLDINPKETGYIEIDGIIKGAEILLEFYDHQNELLDVYKIPTMVKDIPVCKEKKVLIPCIEDSDKYINASTENMIVSINKAEGSIEKAAIDGETLITGGPYLNISGFDALEENGKVTKIYSYYGDDCATVLIYKSYREECDVNYIVKIYSDNRIETSYCYEVLNQKLKLDKIGEIGIQYDIPNSADKVTWQKEGLYSIYPDYHIGRLSGTASKKPICEERYGEKPFCKWEESSKNFMVFTNDENSKEMFTNDFKALRENIYFYQVAFEDRKSSIKVESKGQLAVNIINGDESYKLNINNLWAYPELNYNCNWGNDSGRDIALASGSVGSSVIRLTKE</sequence>
<dbReference type="InterPro" id="IPR006103">
    <property type="entry name" value="Glyco_hydro_2_cat"/>
</dbReference>
<dbReference type="SUPFAM" id="SSF74650">
    <property type="entry name" value="Galactose mutarotase-like"/>
    <property type="match status" value="1"/>
</dbReference>
<comment type="catalytic activity">
    <reaction evidence="1">
        <text>Hydrolysis of terminal non-reducing beta-D-galactose residues in beta-D-galactosides.</text>
        <dbReference type="EC" id="3.2.1.23"/>
    </reaction>
</comment>
<evidence type="ECO:0000256" key="5">
    <source>
        <dbReference type="ARBA" id="ARBA00023295"/>
    </source>
</evidence>
<dbReference type="SUPFAM" id="SSF49303">
    <property type="entry name" value="beta-Galactosidase/glucuronidase domain"/>
    <property type="match status" value="1"/>
</dbReference>
<keyword evidence="4" id="KW-0378">Hydrolase</keyword>
<dbReference type="InterPro" id="IPR008979">
    <property type="entry name" value="Galactose-bd-like_sf"/>
</dbReference>
<dbReference type="InterPro" id="IPR050347">
    <property type="entry name" value="Bact_Beta-galactosidase"/>
</dbReference>
<feature type="domain" description="Glycoside hydrolase family 2 immunoglobulin-like beta-sandwich" evidence="6">
    <location>
        <begin position="198"/>
        <end position="301"/>
    </location>
</feature>
<dbReference type="PANTHER" id="PTHR46323">
    <property type="entry name" value="BETA-GALACTOSIDASE"/>
    <property type="match status" value="1"/>
</dbReference>
<dbReference type="GO" id="GO:0030246">
    <property type="term" value="F:carbohydrate binding"/>
    <property type="evidence" value="ECO:0007669"/>
    <property type="project" value="InterPro"/>
</dbReference>
<dbReference type="InterPro" id="IPR036156">
    <property type="entry name" value="Beta-gal/glucu_dom_sf"/>
</dbReference>
<dbReference type="AlphaFoldDB" id="A0A8J8MDZ3"/>
<dbReference type="Pfam" id="PF02837">
    <property type="entry name" value="Glyco_hydro_2_N"/>
    <property type="match status" value="1"/>
</dbReference>
<accession>A0A8J8MDZ3</accession>
<evidence type="ECO:0000256" key="3">
    <source>
        <dbReference type="ARBA" id="ARBA00012756"/>
    </source>
</evidence>
<dbReference type="PANTHER" id="PTHR46323:SF2">
    <property type="entry name" value="BETA-GALACTOSIDASE"/>
    <property type="match status" value="1"/>
</dbReference>
<gene>
    <name evidence="9" type="ORF">HYG85_19210</name>
</gene>
<evidence type="ECO:0000256" key="4">
    <source>
        <dbReference type="ARBA" id="ARBA00022801"/>
    </source>
</evidence>
<dbReference type="GO" id="GO:0009341">
    <property type="term" value="C:beta-galactosidase complex"/>
    <property type="evidence" value="ECO:0007669"/>
    <property type="project" value="TreeGrafter"/>
</dbReference>
<dbReference type="InterPro" id="IPR006104">
    <property type="entry name" value="Glyco_hydro_2_N"/>
</dbReference>
<evidence type="ECO:0000256" key="2">
    <source>
        <dbReference type="ARBA" id="ARBA00007401"/>
    </source>
</evidence>
<dbReference type="Pfam" id="PF00703">
    <property type="entry name" value="Glyco_hydro_2"/>
    <property type="match status" value="1"/>
</dbReference>
<evidence type="ECO:0000313" key="9">
    <source>
        <dbReference type="EMBL" id="QUH30930.1"/>
    </source>
</evidence>
<dbReference type="InterPro" id="IPR006101">
    <property type="entry name" value="Glyco_hydro_2"/>
</dbReference>
<keyword evidence="5" id="KW-0326">Glycosidase</keyword>
<evidence type="ECO:0000259" key="8">
    <source>
        <dbReference type="Pfam" id="PF02837"/>
    </source>
</evidence>
<dbReference type="Proteomes" id="UP000677305">
    <property type="component" value="Chromosome"/>
</dbReference>
<evidence type="ECO:0000259" key="6">
    <source>
        <dbReference type="Pfam" id="PF00703"/>
    </source>
</evidence>
<dbReference type="SUPFAM" id="SSF51445">
    <property type="entry name" value="(Trans)glycosidases"/>
    <property type="match status" value="1"/>
</dbReference>